<dbReference type="Proteomes" id="UP000315226">
    <property type="component" value="Unassembled WGS sequence"/>
</dbReference>
<keyword evidence="2" id="KW-1185">Reference proteome</keyword>
<organism evidence="1 2">
    <name type="scientific">Streptomyces gardneri</name>
    <dbReference type="NCBI Taxonomy" id="66892"/>
    <lineage>
        <taxon>Bacteria</taxon>
        <taxon>Bacillati</taxon>
        <taxon>Actinomycetota</taxon>
        <taxon>Actinomycetes</taxon>
        <taxon>Kitasatosporales</taxon>
        <taxon>Streptomycetaceae</taxon>
        <taxon>Streptomyces</taxon>
    </lineage>
</organism>
<dbReference type="AlphaFoldDB" id="A0A4Y3RFT0"/>
<dbReference type="InterPro" id="IPR004623">
    <property type="entry name" value="KdpA"/>
</dbReference>
<reference evidence="1 2" key="1">
    <citation type="submission" date="2019-06" db="EMBL/GenBank/DDBJ databases">
        <title>Whole genome shotgun sequence of Streptomyces gardneri NBRC 12865.</title>
        <authorList>
            <person name="Hosoyama A."/>
            <person name="Uohara A."/>
            <person name="Ohji S."/>
            <person name="Ichikawa N."/>
        </authorList>
    </citation>
    <scope>NUCLEOTIDE SEQUENCE [LARGE SCALE GENOMIC DNA]</scope>
    <source>
        <strain evidence="1 2">NBRC 12865</strain>
    </source>
</reference>
<dbReference type="RefSeq" id="WP_141293888.1">
    <property type="nucleotide sequence ID" value="NZ_BJMN01000007.1"/>
</dbReference>
<name>A0A4Y3RFT0_9ACTN</name>
<sequence>MAGFNGATDFHNLLMVVAMPAGRYLPRVCVLALAGRLAKQQPGVVTVGTLRARTA</sequence>
<accession>A0A4Y3RFT0</accession>
<evidence type="ECO:0000313" key="2">
    <source>
        <dbReference type="Proteomes" id="UP000315226"/>
    </source>
</evidence>
<dbReference type="EMBL" id="BJMN01000007">
    <property type="protein sequence ID" value="GEB55523.1"/>
    <property type="molecule type" value="Genomic_DNA"/>
</dbReference>
<evidence type="ECO:0000313" key="1">
    <source>
        <dbReference type="EMBL" id="GEB55523.1"/>
    </source>
</evidence>
<proteinExistence type="predicted"/>
<protein>
    <submittedName>
        <fullName evidence="1">Uncharacterized protein</fullName>
    </submittedName>
</protein>
<comment type="caution">
    <text evidence="1">The sequence shown here is derived from an EMBL/GenBank/DDBJ whole genome shotgun (WGS) entry which is preliminary data.</text>
</comment>
<dbReference type="OrthoDB" id="9964134at2"/>
<dbReference type="GO" id="GO:0008556">
    <property type="term" value="F:P-type potassium transmembrane transporter activity"/>
    <property type="evidence" value="ECO:0007669"/>
    <property type="project" value="InterPro"/>
</dbReference>
<dbReference type="Pfam" id="PF03814">
    <property type="entry name" value="KdpA"/>
    <property type="match status" value="1"/>
</dbReference>
<gene>
    <name evidence="1" type="ORF">SGA01_11280</name>
</gene>